<dbReference type="Gene3D" id="2.60.40.10">
    <property type="entry name" value="Immunoglobulins"/>
    <property type="match status" value="1"/>
</dbReference>
<gene>
    <name evidence="4" type="ORF">STSP1_00563</name>
</gene>
<evidence type="ECO:0000256" key="2">
    <source>
        <dbReference type="ARBA" id="ARBA00023157"/>
    </source>
</evidence>
<dbReference type="Pfam" id="PF13385">
    <property type="entry name" value="Laminin_G_3"/>
    <property type="match status" value="1"/>
</dbReference>
<dbReference type="PROSITE" id="PS50835">
    <property type="entry name" value="IG_LIKE"/>
    <property type="match status" value="1"/>
</dbReference>
<dbReference type="RefSeq" id="WP_085754902.1">
    <property type="nucleotide sequence ID" value="NZ_CP021023.1"/>
</dbReference>
<protein>
    <recommendedName>
        <fullName evidence="3">Ig-like domain-containing protein</fullName>
    </recommendedName>
</protein>
<keyword evidence="2" id="KW-1015">Disulfide bond</keyword>
<feature type="domain" description="Ig-like" evidence="3">
    <location>
        <begin position="220"/>
        <end position="271"/>
    </location>
</feature>
<name>A0A1W6LK64_9BACT</name>
<dbReference type="InterPro" id="IPR006558">
    <property type="entry name" value="LamG-like"/>
</dbReference>
<evidence type="ECO:0000313" key="5">
    <source>
        <dbReference type="Proteomes" id="UP000193334"/>
    </source>
</evidence>
<dbReference type="SMART" id="SM00560">
    <property type="entry name" value="LamGL"/>
    <property type="match status" value="1"/>
</dbReference>
<dbReference type="InterPro" id="IPR036179">
    <property type="entry name" value="Ig-like_dom_sf"/>
</dbReference>
<dbReference type="SUPFAM" id="SSF49899">
    <property type="entry name" value="Concanavalin A-like lectins/glucanases"/>
    <property type="match status" value="1"/>
</dbReference>
<dbReference type="InterPro" id="IPR007110">
    <property type="entry name" value="Ig-like_dom"/>
</dbReference>
<dbReference type="STRING" id="1941349.STSP1_00563"/>
<keyword evidence="1" id="KW-0732">Signal</keyword>
<dbReference type="KEGG" id="pbp:STSP1_00563"/>
<accession>A0A1W6LK64</accession>
<reference evidence="5" key="1">
    <citation type="submission" date="2017-04" db="EMBL/GenBank/DDBJ databases">
        <title>Comparative genomics and description of representatives of a novel lineage of planctomycetes thriving in anoxic sediments.</title>
        <authorList>
            <person name="Spring S."/>
            <person name="Bunk B."/>
            <person name="Sproer C."/>
        </authorList>
    </citation>
    <scope>NUCLEOTIDE SEQUENCE [LARGE SCALE GENOMIC DNA]</scope>
    <source>
        <strain evidence="5">ST-PulAB-D4</strain>
    </source>
</reference>
<keyword evidence="5" id="KW-1185">Reference proteome</keyword>
<dbReference type="InterPro" id="IPR013320">
    <property type="entry name" value="ConA-like_dom_sf"/>
</dbReference>
<proteinExistence type="predicted"/>
<dbReference type="Gene3D" id="2.60.120.200">
    <property type="match status" value="1"/>
</dbReference>
<dbReference type="InterPro" id="IPR013783">
    <property type="entry name" value="Ig-like_fold"/>
</dbReference>
<dbReference type="SMART" id="SM00409">
    <property type="entry name" value="IG"/>
    <property type="match status" value="1"/>
</dbReference>
<dbReference type="Pfam" id="PF07679">
    <property type="entry name" value="I-set"/>
    <property type="match status" value="1"/>
</dbReference>
<dbReference type="AlphaFoldDB" id="A0A1W6LK64"/>
<evidence type="ECO:0000256" key="1">
    <source>
        <dbReference type="ARBA" id="ARBA00022729"/>
    </source>
</evidence>
<dbReference type="SUPFAM" id="SSF48726">
    <property type="entry name" value="Immunoglobulin"/>
    <property type="match status" value="1"/>
</dbReference>
<evidence type="ECO:0000259" key="3">
    <source>
        <dbReference type="PROSITE" id="PS50835"/>
    </source>
</evidence>
<organism evidence="4 5">
    <name type="scientific">Sedimentisphaera salicampi</name>
    <dbReference type="NCBI Taxonomy" id="1941349"/>
    <lineage>
        <taxon>Bacteria</taxon>
        <taxon>Pseudomonadati</taxon>
        <taxon>Planctomycetota</taxon>
        <taxon>Phycisphaerae</taxon>
        <taxon>Sedimentisphaerales</taxon>
        <taxon>Sedimentisphaeraceae</taxon>
        <taxon>Sedimentisphaera</taxon>
    </lineage>
</organism>
<sequence length="537" mass="58912">MNYFASKANLNTFILVLIGYVFAWPASLSADITYKLYQPDDWPADIRSEIETSIKEAVDLYNKYGSFNKNLSIRYAPGVPTANANILGIIKFGGSRSTRTALHEISHTLGVGTYSGLYNSWDANRDGNVWTGEYATSQVKEFNGPEAVLHADSTHIWPYGLNYANEDGQLKRVRHIRMVAALRGDMGLMTFLKEPDLQLAEIGGSAVFQVQAANFQNCQWYKQGDPEPAALANNEKYSGVSTDTLQISNIQNADEGQYFCKITNSTGSSLNSRPGNLVLEGLAAHWKMDNDLTDSSGSGFDAAHTNPPAVFAAGKDGIALSLINDPKHVQVPGSEDAFNFYHLGLTVNFWMKSDLEGWHGLVCKQDRDGYSPWRGYVIETNGLGQATFGYREVGGVTSDVAVTDGQWHMITATYDGETGEMKLYIDGEENASEAYPNAEPLLSDNPLVIGAEQVTGGTPLEGLIDDVRVYTYAKADTEILDLYNNLTEPDKHLCLLDYSEAVDVSGPEGEPDCMIDIHDFAYIALNWQNSGIYPASE</sequence>
<dbReference type="InterPro" id="IPR013098">
    <property type="entry name" value="Ig_I-set"/>
</dbReference>
<dbReference type="Proteomes" id="UP000193334">
    <property type="component" value="Chromosome"/>
</dbReference>
<evidence type="ECO:0000313" key="4">
    <source>
        <dbReference type="EMBL" id="ARN56190.1"/>
    </source>
</evidence>
<dbReference type="InterPro" id="IPR003599">
    <property type="entry name" value="Ig_sub"/>
</dbReference>
<dbReference type="EMBL" id="CP021023">
    <property type="protein sequence ID" value="ARN56190.1"/>
    <property type="molecule type" value="Genomic_DNA"/>
</dbReference>